<name>B6ADZ9_CRYMR</name>
<dbReference type="AlphaFoldDB" id="B6ADZ9"/>
<feature type="signal peptide" evidence="1">
    <location>
        <begin position="1"/>
        <end position="24"/>
    </location>
</feature>
<protein>
    <submittedName>
        <fullName evidence="2">Uncharacterized protein</fullName>
    </submittedName>
</protein>
<evidence type="ECO:0000313" key="2">
    <source>
        <dbReference type="EMBL" id="EEA06440.1"/>
    </source>
</evidence>
<dbReference type="EMBL" id="DS989729">
    <property type="protein sequence ID" value="EEA06440.1"/>
    <property type="molecule type" value="Genomic_DNA"/>
</dbReference>
<dbReference type="RefSeq" id="XP_002140789.1">
    <property type="nucleotide sequence ID" value="XM_002140753.1"/>
</dbReference>
<gene>
    <name evidence="2" type="ORF">CMU_009320</name>
</gene>
<keyword evidence="3" id="KW-1185">Reference proteome</keyword>
<evidence type="ECO:0000313" key="3">
    <source>
        <dbReference type="Proteomes" id="UP000001460"/>
    </source>
</evidence>
<evidence type="ECO:0000256" key="1">
    <source>
        <dbReference type="SAM" id="SignalP"/>
    </source>
</evidence>
<feature type="chain" id="PRO_5002842232" evidence="1">
    <location>
        <begin position="25"/>
        <end position="387"/>
    </location>
</feature>
<dbReference type="VEuPathDB" id="CryptoDB:CMU_009320"/>
<proteinExistence type="predicted"/>
<organism evidence="2 3">
    <name type="scientific">Cryptosporidium muris (strain RN66)</name>
    <dbReference type="NCBI Taxonomy" id="441375"/>
    <lineage>
        <taxon>Eukaryota</taxon>
        <taxon>Sar</taxon>
        <taxon>Alveolata</taxon>
        <taxon>Apicomplexa</taxon>
        <taxon>Conoidasida</taxon>
        <taxon>Coccidia</taxon>
        <taxon>Eucoccidiorida</taxon>
        <taxon>Eimeriorina</taxon>
        <taxon>Cryptosporidiidae</taxon>
        <taxon>Cryptosporidium</taxon>
    </lineage>
</organism>
<keyword evidence="1" id="KW-0732">Signal</keyword>
<dbReference type="OrthoDB" id="10282022at2759"/>
<reference evidence="2" key="1">
    <citation type="submission" date="2008-06" db="EMBL/GenBank/DDBJ databases">
        <authorList>
            <person name="Lorenzi H."/>
            <person name="Inman J."/>
            <person name="Miller J."/>
            <person name="Schobel S."/>
            <person name="Amedeo P."/>
            <person name="Caler E.V."/>
            <person name="da Silva J."/>
        </authorList>
    </citation>
    <scope>NUCLEOTIDE SEQUENCE [LARGE SCALE GENOMIC DNA]</scope>
    <source>
        <strain evidence="2">RN66</strain>
    </source>
</reference>
<accession>B6ADZ9</accession>
<sequence>MISCLKLFCLYLLELVIYPLYINCLDTQNSNVDYYLTLPSEYHSLVFGIARDDIEEEILKNRLVSKQIVGEGMSKEIERGDLHSLVCKRGDLVFYKKNSNFTLKYVDISKLKILGLSNSDIEGYDLLLMLEAEKCIISRSTEKKSHVKIRFIKTINTQRKQWGYTEINCICMFSTISNIDKSTFVLECPLLINKDHYHMNYSQVDKEAHLPPKSISKEFSEYHNKCNEVNSIPVVELGGPKTSIANGKILNFNPISVPIREDYRLNNRLSNISTENQVNSYNSINNEFLTESNSEITHSFPLNNIEDIQNTSSISWDTGNKYFGEIDKPIEKTFNEENRTDKALINDILKHRCTTTESNEVVQVMWSIITHLIDYANNKNQLELDNV</sequence>
<dbReference type="GeneID" id="6995938"/>
<dbReference type="Proteomes" id="UP000001460">
    <property type="component" value="Unassembled WGS sequence"/>
</dbReference>
<dbReference type="OMA" id="TEINCIC"/>